<dbReference type="Gene3D" id="3.10.129.10">
    <property type="entry name" value="Hotdog Thioesterase"/>
    <property type="match status" value="1"/>
</dbReference>
<dbReference type="SUPFAM" id="SSF54637">
    <property type="entry name" value="Thioesterase/thiol ester dehydrase-isomerase"/>
    <property type="match status" value="1"/>
</dbReference>
<dbReference type="GO" id="GO:0047617">
    <property type="term" value="F:fatty acyl-CoA hydrolase activity"/>
    <property type="evidence" value="ECO:0007669"/>
    <property type="project" value="InterPro"/>
</dbReference>
<dbReference type="RefSeq" id="WP_068333684.1">
    <property type="nucleotide sequence ID" value="NZ_LQBP01000002.1"/>
</dbReference>
<sequence>MNTDDESAAQSFVGYESSVFGEGSGICALNIGPQHLNRVNVLHGGFVAMLLDNGCGLAVRNDSGDPDRAVLTMSLSVNYIAPARSGRVVATGNVTGGGKSTKFASAELRTEDGTLLATASGVFKLLRE</sequence>
<dbReference type="NCBIfam" id="TIGR00369">
    <property type="entry name" value="unchar_dom_1"/>
    <property type="match status" value="1"/>
</dbReference>
<dbReference type="InterPro" id="IPR039298">
    <property type="entry name" value="ACOT13"/>
</dbReference>
<dbReference type="InterPro" id="IPR003736">
    <property type="entry name" value="PAAI_dom"/>
</dbReference>
<dbReference type="CDD" id="cd03443">
    <property type="entry name" value="PaaI_thioesterase"/>
    <property type="match status" value="1"/>
</dbReference>
<dbReference type="STRING" id="1685378.AVO44_05440"/>
<feature type="domain" description="Thioesterase" evidence="3">
    <location>
        <begin position="40"/>
        <end position="116"/>
    </location>
</feature>
<dbReference type="PANTHER" id="PTHR21660:SF1">
    <property type="entry name" value="ACYL-COENZYME A THIOESTERASE 13"/>
    <property type="match status" value="1"/>
</dbReference>
<organism evidence="4 5">
    <name type="scientific">Ruegeria profundi</name>
    <dbReference type="NCBI Taxonomy" id="1685378"/>
    <lineage>
        <taxon>Bacteria</taxon>
        <taxon>Pseudomonadati</taxon>
        <taxon>Pseudomonadota</taxon>
        <taxon>Alphaproteobacteria</taxon>
        <taxon>Rhodobacterales</taxon>
        <taxon>Roseobacteraceae</taxon>
        <taxon>Ruegeria</taxon>
    </lineage>
</organism>
<reference evidence="5" key="1">
    <citation type="submission" date="2015-12" db="EMBL/GenBank/DDBJ databases">
        <authorList>
            <person name="Zhang G."/>
            <person name="Stingl U."/>
        </authorList>
    </citation>
    <scope>NUCLEOTIDE SEQUENCE [LARGE SCALE GENOMIC DNA]</scope>
    <source>
        <strain evidence="5">ZGT108</strain>
    </source>
</reference>
<name>A0A0X3U022_9RHOB</name>
<dbReference type="AlphaFoldDB" id="A0A0X3U022"/>
<proteinExistence type="inferred from homology"/>
<keyword evidence="5" id="KW-1185">Reference proteome</keyword>
<evidence type="ECO:0000256" key="2">
    <source>
        <dbReference type="ARBA" id="ARBA00022801"/>
    </source>
</evidence>
<protein>
    <recommendedName>
        <fullName evidence="3">Thioesterase domain-containing protein</fullName>
    </recommendedName>
</protein>
<dbReference type="Proteomes" id="UP000053690">
    <property type="component" value="Unassembled WGS sequence"/>
</dbReference>
<evidence type="ECO:0000256" key="1">
    <source>
        <dbReference type="ARBA" id="ARBA00008324"/>
    </source>
</evidence>
<accession>A0A0X3U022</accession>
<evidence type="ECO:0000313" key="4">
    <source>
        <dbReference type="EMBL" id="KUJ81298.1"/>
    </source>
</evidence>
<gene>
    <name evidence="4" type="ORF">AVO44_05440</name>
</gene>
<dbReference type="OrthoDB" id="3477511at2"/>
<dbReference type="Pfam" id="PF03061">
    <property type="entry name" value="4HBT"/>
    <property type="match status" value="1"/>
</dbReference>
<dbReference type="InterPro" id="IPR006683">
    <property type="entry name" value="Thioestr_dom"/>
</dbReference>
<evidence type="ECO:0000259" key="3">
    <source>
        <dbReference type="Pfam" id="PF03061"/>
    </source>
</evidence>
<dbReference type="InterPro" id="IPR029069">
    <property type="entry name" value="HotDog_dom_sf"/>
</dbReference>
<dbReference type="PANTHER" id="PTHR21660">
    <property type="entry name" value="THIOESTERASE SUPERFAMILY MEMBER-RELATED"/>
    <property type="match status" value="1"/>
</dbReference>
<evidence type="ECO:0000313" key="5">
    <source>
        <dbReference type="Proteomes" id="UP000053690"/>
    </source>
</evidence>
<dbReference type="EMBL" id="LQBP01000002">
    <property type="protein sequence ID" value="KUJ81298.1"/>
    <property type="molecule type" value="Genomic_DNA"/>
</dbReference>
<keyword evidence="2" id="KW-0378">Hydrolase</keyword>
<comment type="caution">
    <text evidence="4">The sequence shown here is derived from an EMBL/GenBank/DDBJ whole genome shotgun (WGS) entry which is preliminary data.</text>
</comment>
<comment type="similarity">
    <text evidence="1">Belongs to the thioesterase PaaI family.</text>
</comment>